<proteinExistence type="inferred from homology"/>
<organism evidence="3 4">
    <name type="scientific">Qipengyuania spongiae</name>
    <dbReference type="NCBI Taxonomy" id="2909673"/>
    <lineage>
        <taxon>Bacteria</taxon>
        <taxon>Pseudomonadati</taxon>
        <taxon>Pseudomonadota</taxon>
        <taxon>Alphaproteobacteria</taxon>
        <taxon>Sphingomonadales</taxon>
        <taxon>Erythrobacteraceae</taxon>
        <taxon>Qipengyuania</taxon>
    </lineage>
</organism>
<name>A0ABY5SZT9_9SPHN</name>
<dbReference type="RefSeq" id="WP_265559946.1">
    <property type="nucleotide sequence ID" value="NZ_CP092471.1"/>
</dbReference>
<dbReference type="PANTHER" id="PTHR35024:SF4">
    <property type="entry name" value="POLYMER-FORMING CYTOSKELETAL PROTEIN"/>
    <property type="match status" value="1"/>
</dbReference>
<accession>A0ABY5SZT9</accession>
<dbReference type="InterPro" id="IPR007607">
    <property type="entry name" value="BacA/B"/>
</dbReference>
<evidence type="ECO:0000256" key="1">
    <source>
        <dbReference type="ARBA" id="ARBA00044755"/>
    </source>
</evidence>
<evidence type="ECO:0000313" key="3">
    <source>
        <dbReference type="EMBL" id="UVI40033.1"/>
    </source>
</evidence>
<evidence type="ECO:0000313" key="4">
    <source>
        <dbReference type="Proteomes" id="UP001065265"/>
    </source>
</evidence>
<gene>
    <name evidence="3" type="ORF">L1F33_03495</name>
</gene>
<reference evidence="3" key="1">
    <citation type="submission" date="2022-02" db="EMBL/GenBank/DDBJ databases">
        <title>Qipengyuania spongiae sp. nov., isolated from marine sponge.</title>
        <authorList>
            <person name="Li Z."/>
            <person name="Zhang M."/>
        </authorList>
    </citation>
    <scope>NUCLEOTIDE SEQUENCE</scope>
    <source>
        <strain evidence="3">PHS-Z21</strain>
    </source>
</reference>
<dbReference type="EMBL" id="CP092471">
    <property type="protein sequence ID" value="UVI40033.1"/>
    <property type="molecule type" value="Genomic_DNA"/>
</dbReference>
<dbReference type="Pfam" id="PF04519">
    <property type="entry name" value="Bactofilin"/>
    <property type="match status" value="1"/>
</dbReference>
<sequence length="138" mass="14018">MATRSSNGGTTFSVLGPDISVKGNIETRTDLHVNGSVEGDIACSALIQGETSTIDGGIEAKSARLAGRVTGSIKVGELVILKSARIDGDVSYDTLTIEQGAQVEGRLSARGEATAARPSRPAAVADQPQGEPNLALAG</sequence>
<dbReference type="Proteomes" id="UP001065265">
    <property type="component" value="Chromosome"/>
</dbReference>
<dbReference type="PANTHER" id="PTHR35024">
    <property type="entry name" value="HYPOTHETICAL CYTOSOLIC PROTEIN"/>
    <property type="match status" value="1"/>
</dbReference>
<comment type="similarity">
    <text evidence="1">Belongs to the bactofilin family.</text>
</comment>
<keyword evidence="4" id="KW-1185">Reference proteome</keyword>
<evidence type="ECO:0000256" key="2">
    <source>
        <dbReference type="SAM" id="MobiDB-lite"/>
    </source>
</evidence>
<protein>
    <submittedName>
        <fullName evidence="3">Polymer-forming cytoskeletal protein</fullName>
    </submittedName>
</protein>
<feature type="region of interest" description="Disordered" evidence="2">
    <location>
        <begin position="108"/>
        <end position="138"/>
    </location>
</feature>